<dbReference type="GO" id="GO:0008237">
    <property type="term" value="F:metallopeptidase activity"/>
    <property type="evidence" value="ECO:0007669"/>
    <property type="project" value="UniProtKB-KW"/>
</dbReference>
<feature type="transmembrane region" description="Helical" evidence="1">
    <location>
        <begin position="266"/>
        <end position="285"/>
    </location>
</feature>
<feature type="transmembrane region" description="Helical" evidence="1">
    <location>
        <begin position="102"/>
        <end position="119"/>
    </location>
</feature>
<evidence type="ECO:0000259" key="2">
    <source>
        <dbReference type="Pfam" id="PF02517"/>
    </source>
</evidence>
<keyword evidence="3" id="KW-0482">Metalloprotease</keyword>
<evidence type="ECO:0000313" key="4">
    <source>
        <dbReference type="Proteomes" id="UP000719267"/>
    </source>
</evidence>
<dbReference type="RefSeq" id="WP_219040335.1">
    <property type="nucleotide sequence ID" value="NZ_JAHWDF010000009.1"/>
</dbReference>
<evidence type="ECO:0000256" key="1">
    <source>
        <dbReference type="SAM" id="Phobius"/>
    </source>
</evidence>
<keyword evidence="3" id="KW-0378">Hydrolase</keyword>
<accession>A0ABS6W2G3</accession>
<keyword evidence="4" id="KW-1185">Reference proteome</keyword>
<feature type="transmembrane region" description="Helical" evidence="1">
    <location>
        <begin position="20"/>
        <end position="40"/>
    </location>
</feature>
<name>A0ABS6W2G3_9FLAO</name>
<proteinExistence type="predicted"/>
<dbReference type="InterPro" id="IPR052710">
    <property type="entry name" value="CAAX_protease"/>
</dbReference>
<feature type="transmembrane region" description="Helical" evidence="1">
    <location>
        <begin position="60"/>
        <end position="81"/>
    </location>
</feature>
<keyword evidence="1" id="KW-0812">Transmembrane</keyword>
<sequence>MKDFISIAAQEGSFKKWKYILPPLGFLGLMAINYLAIQLLQVDVGQVMQQEVAKKGANRVVLESLIPFVVFLGLLFLWVKLVHKQTLKSLTTTRKKIDWKRILFSFFMISVFTVVMTFIDYKSNPENYLYNFNTEKFTILFVIAIILVPIQTSFEEYFFRGYLMQGLGLTFKNRWLPFLVTSLMFGLMHLGNPEVGKLGPIIMVYYIGTGLFLGLITLMDEGMELALGFHAGNNLTGILLVTANWTAFQSDSILKDMAEPEAGLDILLPVIIIYPIFTFIMAKMYNWKNWKQKLFGRVYDSSSQEKITTISES</sequence>
<organism evidence="3 4">
    <name type="scientific">Mesonia aestuariivivens</name>
    <dbReference type="NCBI Taxonomy" id="2796128"/>
    <lineage>
        <taxon>Bacteria</taxon>
        <taxon>Pseudomonadati</taxon>
        <taxon>Bacteroidota</taxon>
        <taxon>Flavobacteriia</taxon>
        <taxon>Flavobacteriales</taxon>
        <taxon>Flavobacteriaceae</taxon>
        <taxon>Mesonia</taxon>
    </lineage>
</organism>
<dbReference type="EMBL" id="JAHWDF010000009">
    <property type="protein sequence ID" value="MBW2962047.1"/>
    <property type="molecule type" value="Genomic_DNA"/>
</dbReference>
<feature type="domain" description="CAAX prenyl protease 2/Lysostaphin resistance protein A-like" evidence="2">
    <location>
        <begin position="137"/>
        <end position="235"/>
    </location>
</feature>
<evidence type="ECO:0000313" key="3">
    <source>
        <dbReference type="EMBL" id="MBW2962047.1"/>
    </source>
</evidence>
<dbReference type="PANTHER" id="PTHR36435:SF1">
    <property type="entry name" value="CAAX AMINO TERMINAL PROTEASE FAMILY PROTEIN"/>
    <property type="match status" value="1"/>
</dbReference>
<dbReference type="PANTHER" id="PTHR36435">
    <property type="entry name" value="SLR1288 PROTEIN"/>
    <property type="match status" value="1"/>
</dbReference>
<feature type="transmembrane region" description="Helical" evidence="1">
    <location>
        <begin position="198"/>
        <end position="218"/>
    </location>
</feature>
<dbReference type="InterPro" id="IPR003675">
    <property type="entry name" value="Rce1/LyrA-like_dom"/>
</dbReference>
<feature type="transmembrane region" description="Helical" evidence="1">
    <location>
        <begin position="175"/>
        <end position="192"/>
    </location>
</feature>
<protein>
    <submittedName>
        <fullName evidence="3">CPBP family intramembrane metalloprotease</fullName>
    </submittedName>
</protein>
<keyword evidence="1" id="KW-0472">Membrane</keyword>
<reference evidence="3 4" key="1">
    <citation type="submission" date="2021-07" db="EMBL/GenBank/DDBJ databases">
        <title>Mesonia aestuariivivens sp. nov., isolated from a tidal flat.</title>
        <authorList>
            <person name="Kim Y.-O."/>
            <person name="Yoon J.-H."/>
        </authorList>
    </citation>
    <scope>NUCLEOTIDE SEQUENCE [LARGE SCALE GENOMIC DNA]</scope>
    <source>
        <strain evidence="3 4">JHPTF-M18</strain>
    </source>
</reference>
<feature type="transmembrane region" description="Helical" evidence="1">
    <location>
        <begin position="225"/>
        <end position="246"/>
    </location>
</feature>
<keyword evidence="3" id="KW-0645">Protease</keyword>
<feature type="transmembrane region" description="Helical" evidence="1">
    <location>
        <begin position="139"/>
        <end position="163"/>
    </location>
</feature>
<comment type="caution">
    <text evidence="3">The sequence shown here is derived from an EMBL/GenBank/DDBJ whole genome shotgun (WGS) entry which is preliminary data.</text>
</comment>
<dbReference type="Proteomes" id="UP000719267">
    <property type="component" value="Unassembled WGS sequence"/>
</dbReference>
<dbReference type="Pfam" id="PF02517">
    <property type="entry name" value="Rce1-like"/>
    <property type="match status" value="1"/>
</dbReference>
<gene>
    <name evidence="3" type="ORF">KW502_09570</name>
</gene>
<keyword evidence="1" id="KW-1133">Transmembrane helix</keyword>